<organism evidence="1 2">
    <name type="scientific">Porphyromonas gulae</name>
    <dbReference type="NCBI Taxonomy" id="111105"/>
    <lineage>
        <taxon>Bacteria</taxon>
        <taxon>Pseudomonadati</taxon>
        <taxon>Bacteroidota</taxon>
        <taxon>Bacteroidia</taxon>
        <taxon>Bacteroidales</taxon>
        <taxon>Porphyromonadaceae</taxon>
        <taxon>Porphyromonas</taxon>
    </lineage>
</organism>
<sequence>MIGKSYEPESERFKELSIMYGDTAFYDNMLPPDNSTKKSERALSPPPTYFNPKMLPVRMYFPFTALSMPVVAIDAIAMDDYDDEHPKGSSLNDITYYYFITAWNYIQSGYALEAYMDMITYFRYVRLSEFPADPIKLIHCDLNYILINKIPATDGNKRIKIIYRFEGGGEAYGILQTAEGNYPTY</sequence>
<evidence type="ECO:0000313" key="2">
    <source>
        <dbReference type="Proteomes" id="UP000030130"/>
    </source>
</evidence>
<evidence type="ECO:0000313" key="1">
    <source>
        <dbReference type="EMBL" id="KGN87025.1"/>
    </source>
</evidence>
<comment type="caution">
    <text evidence="1">The sequence shown here is derived from an EMBL/GenBank/DDBJ whole genome shotgun (WGS) entry which is preliminary data.</text>
</comment>
<protein>
    <submittedName>
        <fullName evidence="1">Uncharacterized protein</fullName>
    </submittedName>
</protein>
<proteinExistence type="predicted"/>
<reference evidence="1 2" key="1">
    <citation type="submission" date="2014-08" db="EMBL/GenBank/DDBJ databases">
        <title>Porphyromonas gulae strain:COT-052_OH1451 Genome sequencing.</title>
        <authorList>
            <person name="Wallis C."/>
            <person name="Deusch O."/>
            <person name="O'Flynn C."/>
            <person name="Davis I."/>
            <person name="Jospin G."/>
            <person name="Darling A.E."/>
            <person name="Coil D.A."/>
            <person name="Alexiev A."/>
            <person name="Horsfall A."/>
            <person name="Kirkwood N."/>
            <person name="Harris S."/>
            <person name="Eisen J.A."/>
        </authorList>
    </citation>
    <scope>NUCLEOTIDE SEQUENCE [LARGE SCALE GENOMIC DNA]</scope>
    <source>
        <strain evidence="2">COT-052 OH1451</strain>
    </source>
</reference>
<dbReference type="EMBL" id="JRAI01000019">
    <property type="protein sequence ID" value="KGN87025.1"/>
    <property type="molecule type" value="Genomic_DNA"/>
</dbReference>
<dbReference type="AlphaFoldDB" id="A0A0A2FAE2"/>
<dbReference type="Proteomes" id="UP000030130">
    <property type="component" value="Unassembled WGS sequence"/>
</dbReference>
<accession>A0A0A2FAE2</accession>
<gene>
    <name evidence="1" type="ORF">HR08_02760</name>
</gene>
<name>A0A0A2FAE2_9PORP</name>